<name>A0A1T4WMC8_9BACT</name>
<dbReference type="Proteomes" id="UP000190027">
    <property type="component" value="Unassembled WGS sequence"/>
</dbReference>
<sequence>MLHGETVHSPLPQDIPWWMPDHAIFFGVLYIVIAILGIGMGYVVVKSWWEARNSESH</sequence>
<reference evidence="2 3" key="1">
    <citation type="submission" date="2017-02" db="EMBL/GenBank/DDBJ databases">
        <authorList>
            <person name="Peterson S.W."/>
        </authorList>
    </citation>
    <scope>NUCLEOTIDE SEQUENCE [LARGE SCALE GENOMIC DNA]</scope>
    <source>
        <strain evidence="2 3">DSM 16080</strain>
    </source>
</reference>
<evidence type="ECO:0000313" key="3">
    <source>
        <dbReference type="Proteomes" id="UP000190027"/>
    </source>
</evidence>
<feature type="transmembrane region" description="Helical" evidence="1">
    <location>
        <begin position="23"/>
        <end position="45"/>
    </location>
</feature>
<keyword evidence="3" id="KW-1185">Reference proteome</keyword>
<dbReference type="AlphaFoldDB" id="A0A1T4WMC8"/>
<dbReference type="EMBL" id="FUYC01000003">
    <property type="protein sequence ID" value="SKA78496.1"/>
    <property type="molecule type" value="Genomic_DNA"/>
</dbReference>
<organism evidence="2 3">
    <name type="scientific">Paucidesulfovibrio gracilis DSM 16080</name>
    <dbReference type="NCBI Taxonomy" id="1121449"/>
    <lineage>
        <taxon>Bacteria</taxon>
        <taxon>Pseudomonadati</taxon>
        <taxon>Thermodesulfobacteriota</taxon>
        <taxon>Desulfovibrionia</taxon>
        <taxon>Desulfovibrionales</taxon>
        <taxon>Desulfovibrionaceae</taxon>
        <taxon>Paucidesulfovibrio</taxon>
    </lineage>
</organism>
<dbReference type="STRING" id="1121449.SAMN02745704_01144"/>
<keyword evidence="1" id="KW-1133">Transmembrane helix</keyword>
<evidence type="ECO:0000313" key="2">
    <source>
        <dbReference type="EMBL" id="SKA78496.1"/>
    </source>
</evidence>
<keyword evidence="1" id="KW-0812">Transmembrane</keyword>
<gene>
    <name evidence="2" type="ORF">SAMN02745704_01144</name>
</gene>
<keyword evidence="1" id="KW-0472">Membrane</keyword>
<protein>
    <submittedName>
        <fullName evidence="2">Uncharacterized protein</fullName>
    </submittedName>
</protein>
<proteinExistence type="predicted"/>
<evidence type="ECO:0000256" key="1">
    <source>
        <dbReference type="SAM" id="Phobius"/>
    </source>
</evidence>
<dbReference type="RefSeq" id="WP_200806770.1">
    <property type="nucleotide sequence ID" value="NZ_FUYC01000003.1"/>
</dbReference>
<accession>A0A1T4WMC8</accession>